<evidence type="ECO:0000256" key="1">
    <source>
        <dbReference type="ARBA" id="ARBA00011975"/>
    </source>
</evidence>
<feature type="region of interest" description="Disordered" evidence="6">
    <location>
        <begin position="242"/>
        <end position="317"/>
    </location>
</feature>
<feature type="compositionally biased region" description="Basic and acidic residues" evidence="6">
    <location>
        <begin position="31"/>
        <end position="46"/>
    </location>
</feature>
<dbReference type="InterPro" id="IPR029063">
    <property type="entry name" value="SAM-dependent_MTases_sf"/>
</dbReference>
<feature type="compositionally biased region" description="Polar residues" evidence="6">
    <location>
        <begin position="287"/>
        <end position="297"/>
    </location>
</feature>
<dbReference type="EC" id="2.1.1.37" evidence="1"/>
<reference evidence="7" key="1">
    <citation type="submission" date="2021-03" db="EMBL/GenBank/DDBJ databases">
        <authorList>
            <person name="Tagirdzhanova G."/>
        </authorList>
    </citation>
    <scope>NUCLEOTIDE SEQUENCE</scope>
</reference>
<dbReference type="GO" id="GO:0032259">
    <property type="term" value="P:methylation"/>
    <property type="evidence" value="ECO:0007669"/>
    <property type="project" value="UniProtKB-KW"/>
</dbReference>
<evidence type="ECO:0000256" key="5">
    <source>
        <dbReference type="PROSITE-ProRule" id="PRU01016"/>
    </source>
</evidence>
<dbReference type="Gene3D" id="3.40.50.150">
    <property type="entry name" value="Vaccinia Virus protein VP39"/>
    <property type="match status" value="1"/>
</dbReference>
<dbReference type="InterPro" id="IPR001525">
    <property type="entry name" value="C5_MeTfrase"/>
</dbReference>
<name>A0A8H3I5L5_9LECA</name>
<evidence type="ECO:0000256" key="4">
    <source>
        <dbReference type="ARBA" id="ARBA00022691"/>
    </source>
</evidence>
<dbReference type="PANTHER" id="PTHR10629:SF52">
    <property type="entry name" value="DNA (CYTOSINE-5)-METHYLTRANSFERASE 1"/>
    <property type="match status" value="1"/>
</dbReference>
<gene>
    <name evidence="7" type="ORF">ALECFALPRED_001054</name>
</gene>
<evidence type="ECO:0000256" key="2">
    <source>
        <dbReference type="ARBA" id="ARBA00022603"/>
    </source>
</evidence>
<organism evidence="7 8">
    <name type="scientific">Alectoria fallacina</name>
    <dbReference type="NCBI Taxonomy" id="1903189"/>
    <lineage>
        <taxon>Eukaryota</taxon>
        <taxon>Fungi</taxon>
        <taxon>Dikarya</taxon>
        <taxon>Ascomycota</taxon>
        <taxon>Pezizomycotina</taxon>
        <taxon>Lecanoromycetes</taxon>
        <taxon>OSLEUM clade</taxon>
        <taxon>Lecanoromycetidae</taxon>
        <taxon>Lecanorales</taxon>
        <taxon>Lecanorineae</taxon>
        <taxon>Parmeliaceae</taxon>
        <taxon>Alectoria</taxon>
    </lineage>
</organism>
<keyword evidence="2 5" id="KW-0489">Methyltransferase</keyword>
<dbReference type="GO" id="GO:0003886">
    <property type="term" value="F:DNA (cytosine-5-)-methyltransferase activity"/>
    <property type="evidence" value="ECO:0007669"/>
    <property type="project" value="UniProtKB-EC"/>
</dbReference>
<feature type="compositionally biased region" description="Basic and acidic residues" evidence="6">
    <location>
        <begin position="1"/>
        <end position="11"/>
    </location>
</feature>
<dbReference type="Proteomes" id="UP000664203">
    <property type="component" value="Unassembled WGS sequence"/>
</dbReference>
<dbReference type="GO" id="GO:0005634">
    <property type="term" value="C:nucleus"/>
    <property type="evidence" value="ECO:0007669"/>
    <property type="project" value="TreeGrafter"/>
</dbReference>
<dbReference type="OrthoDB" id="414133at2759"/>
<keyword evidence="4 5" id="KW-0949">S-adenosyl-L-methionine</keyword>
<feature type="region of interest" description="Disordered" evidence="6">
    <location>
        <begin position="1"/>
        <end position="47"/>
    </location>
</feature>
<proteinExistence type="inferred from homology"/>
<keyword evidence="8" id="KW-1185">Reference proteome</keyword>
<dbReference type="AlphaFoldDB" id="A0A8H3I5L5"/>
<comment type="similarity">
    <text evidence="5">Belongs to the class I-like SAM-binding methyltransferase superfamily. C5-methyltransferase family.</text>
</comment>
<sequence length="652" mass="71956">MSELGHQRPIEDMPDLSPMDDGSEYQPSSSGKEESDYEAHQPRQSKENVQMCEAHVTMNHHHLRADASIQVGTVISIGETLELHDKSFLTVTALGTSKDGRSVKFVGHLFRRIDEFQEYLPATSGGSELVWLCEAKKKVPKPEGYLRSACGKDVLRIRKLVLTDSACAPETVAQCQATGMGMVTEPLFCRWRLVAELSDSHVKGGARKLRSILGGSKEKPKAFMLLSHQELYNGENLATECSSSQQDLETDAPTAGLDGRCPESTKHGRSAGKEFQTSKHQGREVGQGSTLGPNTAGSRISKSRSQSSAPVKGNITRTVRSPSLTGLLAPEQISKEDFYTFADAFCGAGGMSLGARAAGLHIRWAFDHNGCAMETYSVNHGRDVGVQMSAENFELGASGSTEGYFKVDILHLSPPCNGFSRAYRGPPRVAVKANQCMTYVGAIVEKVKPRIVTFEEVREVLFRYREYFTTMIHNLTSMGYSVKWRLIECADLGLPQRRRRLFMIASCPGEPLPDFPRSTHAPPDKCQELGLQPWNTFGDAIDNLEASAPNHLLTHPRQLRDEEKLRPPHPRDWPLHGTITTGENWPDHYSGKYVCTVREAACLQGFPTNYEFCGALPATKKQVANAVPPPVAKAILEEVKRSLMRTDALRRS</sequence>
<dbReference type="InterPro" id="IPR050390">
    <property type="entry name" value="C5-Methyltransferase"/>
</dbReference>
<dbReference type="Gene3D" id="3.90.120.10">
    <property type="entry name" value="DNA Methylase, subunit A, domain 2"/>
    <property type="match status" value="1"/>
</dbReference>
<dbReference type="SUPFAM" id="SSF53335">
    <property type="entry name" value="S-adenosyl-L-methionine-dependent methyltransferases"/>
    <property type="match status" value="1"/>
</dbReference>
<evidence type="ECO:0000313" key="7">
    <source>
        <dbReference type="EMBL" id="CAF9905618.1"/>
    </source>
</evidence>
<dbReference type="EMBL" id="CAJPDR010000012">
    <property type="protein sequence ID" value="CAF9905618.1"/>
    <property type="molecule type" value="Genomic_DNA"/>
</dbReference>
<feature type="active site" evidence="5">
    <location>
        <position position="416"/>
    </location>
</feature>
<dbReference type="GO" id="GO:0003677">
    <property type="term" value="F:DNA binding"/>
    <property type="evidence" value="ECO:0007669"/>
    <property type="project" value="TreeGrafter"/>
</dbReference>
<dbReference type="PANTHER" id="PTHR10629">
    <property type="entry name" value="CYTOSINE-SPECIFIC METHYLTRANSFERASE"/>
    <property type="match status" value="1"/>
</dbReference>
<dbReference type="Pfam" id="PF00145">
    <property type="entry name" value="DNA_methylase"/>
    <property type="match status" value="2"/>
</dbReference>
<comment type="caution">
    <text evidence="7">The sequence shown here is derived from an EMBL/GenBank/DDBJ whole genome shotgun (WGS) entry which is preliminary data.</text>
</comment>
<evidence type="ECO:0000313" key="8">
    <source>
        <dbReference type="Proteomes" id="UP000664203"/>
    </source>
</evidence>
<protein>
    <recommendedName>
        <fullName evidence="1">DNA (cytosine-5-)-methyltransferase</fullName>
        <ecNumber evidence="1">2.1.1.37</ecNumber>
    </recommendedName>
</protein>
<dbReference type="PROSITE" id="PS51679">
    <property type="entry name" value="SAM_MT_C5"/>
    <property type="match status" value="1"/>
</dbReference>
<feature type="compositionally biased region" description="Low complexity" evidence="6">
    <location>
        <begin position="298"/>
        <end position="308"/>
    </location>
</feature>
<accession>A0A8H3I5L5</accession>
<dbReference type="PRINTS" id="PR00105">
    <property type="entry name" value="C5METTRFRASE"/>
</dbReference>
<keyword evidence="3 5" id="KW-0808">Transferase</keyword>
<evidence type="ECO:0000256" key="3">
    <source>
        <dbReference type="ARBA" id="ARBA00022679"/>
    </source>
</evidence>
<evidence type="ECO:0000256" key="6">
    <source>
        <dbReference type="SAM" id="MobiDB-lite"/>
    </source>
</evidence>
<dbReference type="GO" id="GO:0044027">
    <property type="term" value="P:negative regulation of gene expression via chromosomal CpG island methylation"/>
    <property type="evidence" value="ECO:0007669"/>
    <property type="project" value="TreeGrafter"/>
</dbReference>